<name>A0A9X1ZEX5_9GAMM</name>
<dbReference type="EMBL" id="JAKIKP010000001">
    <property type="protein sequence ID" value="MCL1141099.1"/>
    <property type="molecule type" value="Genomic_DNA"/>
</dbReference>
<reference evidence="3" key="1">
    <citation type="submission" date="2022-01" db="EMBL/GenBank/DDBJ databases">
        <title>Whole genome-based taxonomy of the Shewanellaceae.</title>
        <authorList>
            <person name="Martin-Rodriguez A.J."/>
        </authorList>
    </citation>
    <scope>NUCLEOTIDE SEQUENCE</scope>
    <source>
        <strain evidence="3">DSM 16422</strain>
    </source>
</reference>
<keyword evidence="2" id="KW-0472">Membrane</keyword>
<evidence type="ECO:0000313" key="3">
    <source>
        <dbReference type="EMBL" id="MCL1141099.1"/>
    </source>
</evidence>
<evidence type="ECO:0000313" key="4">
    <source>
        <dbReference type="Proteomes" id="UP001139333"/>
    </source>
</evidence>
<dbReference type="RefSeq" id="WP_248993793.1">
    <property type="nucleotide sequence ID" value="NZ_JAKIKP010000001.1"/>
</dbReference>
<comment type="caution">
    <text evidence="3">The sequence shown here is derived from an EMBL/GenBank/DDBJ whole genome shotgun (WGS) entry which is preliminary data.</text>
</comment>
<feature type="transmembrane region" description="Helical" evidence="2">
    <location>
        <begin position="55"/>
        <end position="73"/>
    </location>
</feature>
<dbReference type="InterPro" id="IPR021438">
    <property type="entry name" value="DUF3087"/>
</dbReference>
<dbReference type="Pfam" id="PF11286">
    <property type="entry name" value="DUF3087"/>
    <property type="match status" value="1"/>
</dbReference>
<feature type="coiled-coil region" evidence="1">
    <location>
        <begin position="133"/>
        <end position="160"/>
    </location>
</feature>
<evidence type="ECO:0000256" key="1">
    <source>
        <dbReference type="SAM" id="Coils"/>
    </source>
</evidence>
<gene>
    <name evidence="3" type="ORF">L2672_00085</name>
</gene>
<keyword evidence="2" id="KW-0812">Transmembrane</keyword>
<protein>
    <submittedName>
        <fullName evidence="3">DUF3087 domain-containing protein</fullName>
    </submittedName>
</protein>
<dbReference type="AlphaFoldDB" id="A0A9X1ZEX5"/>
<feature type="transmembrane region" description="Helical" evidence="2">
    <location>
        <begin position="20"/>
        <end position="43"/>
    </location>
</feature>
<accession>A0A9X1ZEX5</accession>
<evidence type="ECO:0000256" key="2">
    <source>
        <dbReference type="SAM" id="Phobius"/>
    </source>
</evidence>
<keyword evidence="1" id="KW-0175">Coiled coil</keyword>
<organism evidence="3 4">
    <name type="scientific">Shewanella gaetbuli</name>
    <dbReference type="NCBI Taxonomy" id="220752"/>
    <lineage>
        <taxon>Bacteria</taxon>
        <taxon>Pseudomonadati</taxon>
        <taxon>Pseudomonadota</taxon>
        <taxon>Gammaproteobacteria</taxon>
        <taxon>Alteromonadales</taxon>
        <taxon>Shewanellaceae</taxon>
        <taxon>Shewanella</taxon>
    </lineage>
</organism>
<proteinExistence type="predicted"/>
<keyword evidence="4" id="KW-1185">Reference proteome</keyword>
<keyword evidence="2" id="KW-1133">Transmembrane helix</keyword>
<dbReference type="Proteomes" id="UP001139333">
    <property type="component" value="Unassembled WGS sequence"/>
</dbReference>
<sequence>MKLRQVDKPQYRKVSNQVQFGLIAILAISSVIFGQILIALLGNATVEVGQPTGNFYFNFGGVILGLMLCTFVVKHFREKPQYADVFYVWQLKQLQNKIFRKLNAVQAGAADNDVKALTILCFYYQSLALVYELDNNTLTMSEVNKQLAQLKQQIDDHNLTVNVDEFEPALLADF</sequence>